<comment type="caution">
    <text evidence="1">The sequence shown here is derived from an EMBL/GenBank/DDBJ whole genome shotgun (WGS) entry which is preliminary data.</text>
</comment>
<dbReference type="InterPro" id="IPR047690">
    <property type="entry name" value="IPExxxVDY_fam"/>
</dbReference>
<gene>
    <name evidence="1" type="ORF">DN068_00415</name>
</gene>
<organism evidence="1 2">
    <name type="scientific">Taibaiella soli</name>
    <dbReference type="NCBI Taxonomy" id="1649169"/>
    <lineage>
        <taxon>Bacteria</taxon>
        <taxon>Pseudomonadati</taxon>
        <taxon>Bacteroidota</taxon>
        <taxon>Chitinophagia</taxon>
        <taxon>Chitinophagales</taxon>
        <taxon>Chitinophagaceae</taxon>
        <taxon>Taibaiella</taxon>
    </lineage>
</organism>
<evidence type="ECO:0000313" key="2">
    <source>
        <dbReference type="Proteomes" id="UP000248745"/>
    </source>
</evidence>
<keyword evidence="2" id="KW-1185">Reference proteome</keyword>
<dbReference type="EMBL" id="QKTW01000002">
    <property type="protein sequence ID" value="PZF74696.1"/>
    <property type="molecule type" value="Genomic_DNA"/>
</dbReference>
<evidence type="ECO:0000313" key="1">
    <source>
        <dbReference type="EMBL" id="PZF74696.1"/>
    </source>
</evidence>
<reference evidence="1 2" key="1">
    <citation type="submission" date="2018-06" db="EMBL/GenBank/DDBJ databases">
        <title>Mucibacter soli gen. nov., sp. nov., a new member of the family Chitinophagaceae producing mucin.</title>
        <authorList>
            <person name="Kim M.-K."/>
            <person name="Park S."/>
            <person name="Kim T.-S."/>
            <person name="Joung Y."/>
            <person name="Han J.-H."/>
            <person name="Kim S.B."/>
        </authorList>
    </citation>
    <scope>NUCLEOTIDE SEQUENCE [LARGE SCALE GENOMIC DNA]</scope>
    <source>
        <strain evidence="1 2">R1-15</strain>
    </source>
</reference>
<sequence length="146" mass="17126">MSPKWTLDMAAMQEDFFSDSVLIGIVSALPAYRLCWTLNQRFTLQFSREIDLDICLQRADGLLHYFNIYQYCVPLNGTRHLLYKLKHNKEVLLPEVKQLDYLWLIQSNSADEDAGIYTQHLRNFPEVQLAQIITLDRLKNLNHLLV</sequence>
<dbReference type="Proteomes" id="UP000248745">
    <property type="component" value="Unassembled WGS sequence"/>
</dbReference>
<proteinExistence type="predicted"/>
<name>A0A2W2BMM2_9BACT</name>
<protein>
    <submittedName>
        <fullName evidence="1">IPExxxVDY family protein</fullName>
    </submittedName>
</protein>
<accession>A0A2W2BMM2</accession>
<dbReference type="RefSeq" id="WP_110996902.1">
    <property type="nucleotide sequence ID" value="NZ_QKTW01000002.1"/>
</dbReference>
<dbReference type="NCBIfam" id="NF033205">
    <property type="entry name" value="IPExxxVDY"/>
    <property type="match status" value="1"/>
</dbReference>
<dbReference type="AlphaFoldDB" id="A0A2W2BMM2"/>
<dbReference type="OrthoDB" id="676614at2"/>